<dbReference type="AlphaFoldDB" id="A0A1X0ZPY0"/>
<sequence length="77" mass="8296">MSNIQVYLPAKDGSAYWPVSTGDSCKEAVHALFTDDFAAPPHRLVIEITTESGKKVEVSIPYADDAQASVRIDGTDV</sequence>
<evidence type="ECO:0000313" key="1">
    <source>
        <dbReference type="EMBL" id="ORL61060.1"/>
    </source>
</evidence>
<dbReference type="RefSeq" id="WP_084858501.1">
    <property type="nucleotide sequence ID" value="NZ_NBWC01000034.1"/>
</dbReference>
<dbReference type="OrthoDB" id="7065762at2"/>
<dbReference type="EMBL" id="NBWC01000034">
    <property type="protein sequence ID" value="ORL61060.1"/>
    <property type="molecule type" value="Genomic_DNA"/>
</dbReference>
<reference evidence="1 2" key="1">
    <citation type="submission" date="2017-04" db="EMBL/GenBank/DDBJ databases">
        <title>Presence of VIM-2 positive Pseudomonas species in chickens and their surrounding environment.</title>
        <authorList>
            <person name="Zhang R."/>
        </authorList>
    </citation>
    <scope>NUCLEOTIDE SEQUENCE [LARGE SCALE GENOMIC DNA]</scope>
    <source>
        <strain evidence="1 2">DZ-C18</strain>
    </source>
</reference>
<proteinExistence type="predicted"/>
<organism evidence="1 2">
    <name type="scientific">Pseudomonas putida</name>
    <name type="common">Arthrobacter siderocapsulatus</name>
    <dbReference type="NCBI Taxonomy" id="303"/>
    <lineage>
        <taxon>Bacteria</taxon>
        <taxon>Pseudomonadati</taxon>
        <taxon>Pseudomonadota</taxon>
        <taxon>Gammaproteobacteria</taxon>
        <taxon>Pseudomonadales</taxon>
        <taxon>Pseudomonadaceae</taxon>
        <taxon>Pseudomonas</taxon>
    </lineage>
</organism>
<gene>
    <name evidence="1" type="ORF">B7H17_20980</name>
</gene>
<evidence type="ECO:0000313" key="2">
    <source>
        <dbReference type="Proteomes" id="UP000193675"/>
    </source>
</evidence>
<name>A0A1X0ZPY0_PSEPU</name>
<comment type="caution">
    <text evidence="1">The sequence shown here is derived from an EMBL/GenBank/DDBJ whole genome shotgun (WGS) entry which is preliminary data.</text>
</comment>
<protein>
    <submittedName>
        <fullName evidence="1">Uncharacterized protein</fullName>
    </submittedName>
</protein>
<accession>A0A1X0ZPY0</accession>
<dbReference type="Proteomes" id="UP000193675">
    <property type="component" value="Unassembled WGS sequence"/>
</dbReference>